<dbReference type="Gene3D" id="3.30.70.360">
    <property type="match status" value="1"/>
</dbReference>
<evidence type="ECO:0000256" key="4">
    <source>
        <dbReference type="ARBA" id="ARBA00022833"/>
    </source>
</evidence>
<reference evidence="6 7" key="1">
    <citation type="journal article" date="2020" name="Int. J. Syst. Evol. Microbiol.">
        <title>Novel acetic acid bacteria from cider fermentations: Acetobacter conturbans sp. nov. and Acetobacter fallax sp. nov.</title>
        <authorList>
            <person name="Sombolestani A.S."/>
            <person name="Cleenwerck I."/>
            <person name="Cnockaert M."/>
            <person name="Borremans W."/>
            <person name="Wieme A.D."/>
            <person name="De Vuyst L."/>
            <person name="Vandamme P."/>
        </authorList>
    </citation>
    <scope>NUCLEOTIDE SEQUENCE [LARGE SCALE GENOMIC DNA]</scope>
    <source>
        <strain evidence="6 7">LMG 30640</strain>
    </source>
</reference>
<dbReference type="PROSITE" id="PS00758">
    <property type="entry name" value="ARGE_DAPE_CPG2_1"/>
    <property type="match status" value="1"/>
</dbReference>
<dbReference type="PANTHER" id="PTHR43808:SF17">
    <property type="entry name" value="PEPTIDASE M20"/>
    <property type="match status" value="1"/>
</dbReference>
<evidence type="ECO:0000313" key="6">
    <source>
        <dbReference type="EMBL" id="NHN84159.1"/>
    </source>
</evidence>
<organism evidence="6 7">
    <name type="scientific">Acetobacter musti</name>
    <dbReference type="NCBI Taxonomy" id="864732"/>
    <lineage>
        <taxon>Bacteria</taxon>
        <taxon>Pseudomonadati</taxon>
        <taxon>Pseudomonadota</taxon>
        <taxon>Alphaproteobacteria</taxon>
        <taxon>Acetobacterales</taxon>
        <taxon>Acetobacteraceae</taxon>
        <taxon>Acetobacter</taxon>
    </lineage>
</organism>
<dbReference type="SUPFAM" id="SSF55031">
    <property type="entry name" value="Bacterial exopeptidase dimerisation domain"/>
    <property type="match status" value="1"/>
</dbReference>
<keyword evidence="2" id="KW-0479">Metal-binding</keyword>
<keyword evidence="3" id="KW-0378">Hydrolase</keyword>
<proteinExistence type="predicted"/>
<evidence type="ECO:0000256" key="3">
    <source>
        <dbReference type="ARBA" id="ARBA00022801"/>
    </source>
</evidence>
<dbReference type="InterPro" id="IPR002933">
    <property type="entry name" value="Peptidase_M20"/>
</dbReference>
<dbReference type="InterPro" id="IPR001261">
    <property type="entry name" value="ArgE/DapE_CS"/>
</dbReference>
<dbReference type="Pfam" id="PF07687">
    <property type="entry name" value="M20_dimer"/>
    <property type="match status" value="1"/>
</dbReference>
<evidence type="ECO:0000256" key="1">
    <source>
        <dbReference type="ARBA" id="ARBA00001947"/>
    </source>
</evidence>
<keyword evidence="7" id="KW-1185">Reference proteome</keyword>
<dbReference type="PANTHER" id="PTHR43808">
    <property type="entry name" value="ACETYLORNITHINE DEACETYLASE"/>
    <property type="match status" value="1"/>
</dbReference>
<dbReference type="InterPro" id="IPR036264">
    <property type="entry name" value="Bact_exopeptidase_dim_dom"/>
</dbReference>
<evidence type="ECO:0000313" key="7">
    <source>
        <dbReference type="Proteomes" id="UP000635278"/>
    </source>
</evidence>
<evidence type="ECO:0000256" key="2">
    <source>
        <dbReference type="ARBA" id="ARBA00022723"/>
    </source>
</evidence>
<dbReference type="SUPFAM" id="SSF53187">
    <property type="entry name" value="Zn-dependent exopeptidases"/>
    <property type="match status" value="1"/>
</dbReference>
<accession>A0ABX0JRB4</accession>
<sequence>MRASEAASELERALRLIREQEPQMMAELLDLVTIPAPPFGEAQRSSRIAERFVCAGLSDVTTDEIGNVIGHWKGGAGPRVMVISHMDTVFPAGTPLVPRFEQDRVFCPGIRDNTAAVASLIRLPQVLAEADLSLPCDLWLASSVGEEGLGDLRGMRKLMADRGASFDAVVVYDGDLGNVVHCGVGSRRFRITYRASGGHSFADFGKPSAVHGLASACAQFCQISLPPEPKTTLNIGEFHGGTSVNAIAQEAVAIIDMRSVSQTELEKLVISVLDIFSETAKVFDCGMELEQVGDRPAGMLPADHPLVRTGADVLHGMGITPRLSAASTDANIALSMGIPAICVGSGLGKNVHRPDESLYVPSIVDGLQQLVLLLARLDYTVVPRRDVIATTPDFHTA</sequence>
<gene>
    <name evidence="6" type="ORF">GOB93_05805</name>
</gene>
<dbReference type="EMBL" id="WOTB01000005">
    <property type="protein sequence ID" value="NHN84159.1"/>
    <property type="molecule type" value="Genomic_DNA"/>
</dbReference>
<dbReference type="Proteomes" id="UP000635278">
    <property type="component" value="Unassembled WGS sequence"/>
</dbReference>
<protein>
    <submittedName>
        <fullName evidence="6">M20/M25/M40 family metallo-hydrolase</fullName>
    </submittedName>
</protein>
<dbReference type="Pfam" id="PF01546">
    <property type="entry name" value="Peptidase_M20"/>
    <property type="match status" value="1"/>
</dbReference>
<comment type="caution">
    <text evidence="6">The sequence shown here is derived from an EMBL/GenBank/DDBJ whole genome shotgun (WGS) entry which is preliminary data.</text>
</comment>
<feature type="domain" description="Peptidase M20 dimerisation" evidence="5">
    <location>
        <begin position="185"/>
        <end position="281"/>
    </location>
</feature>
<dbReference type="RefSeq" id="WP_173582537.1">
    <property type="nucleotide sequence ID" value="NZ_WOTB01000005.1"/>
</dbReference>
<dbReference type="Gene3D" id="3.40.630.10">
    <property type="entry name" value="Zn peptidases"/>
    <property type="match status" value="1"/>
</dbReference>
<name>A0ABX0JRB4_9PROT</name>
<dbReference type="InterPro" id="IPR050072">
    <property type="entry name" value="Peptidase_M20A"/>
</dbReference>
<evidence type="ECO:0000259" key="5">
    <source>
        <dbReference type="Pfam" id="PF07687"/>
    </source>
</evidence>
<keyword evidence="4" id="KW-0862">Zinc</keyword>
<comment type="cofactor">
    <cofactor evidence="1">
        <name>Zn(2+)</name>
        <dbReference type="ChEBI" id="CHEBI:29105"/>
    </cofactor>
</comment>
<dbReference type="InterPro" id="IPR011650">
    <property type="entry name" value="Peptidase_M20_dimer"/>
</dbReference>